<gene>
    <name evidence="3" type="ORF">ACFPZF_19665</name>
</gene>
<feature type="domain" description="Right handed beta helix" evidence="2">
    <location>
        <begin position="114"/>
        <end position="287"/>
    </location>
</feature>
<dbReference type="InterPro" id="IPR039448">
    <property type="entry name" value="Beta_helix"/>
</dbReference>
<dbReference type="InterPro" id="IPR006626">
    <property type="entry name" value="PbH1"/>
</dbReference>
<feature type="signal peptide" evidence="1">
    <location>
        <begin position="1"/>
        <end position="26"/>
    </location>
</feature>
<name>A0ABW0VFP2_9ACTN</name>
<dbReference type="InterPro" id="IPR012334">
    <property type="entry name" value="Pectin_lyas_fold"/>
</dbReference>
<sequence>MTARLGAAATAAAALLLTVTAAPATAAAPTAPSVHLVHPGESVQAAVDAAAPGEVVELAAGSYPGSVTVSTDRLILRGQGAATVLTPDPADTSACARAGHGLCVVGDVSGPVRGVSVESLTLTGFTKNGLNASGTDALTVRGVLSHHNGQQGISQERSTRAVLVGNESRDNGQAGIFVANSVDQEGGAIDTLGTEIAGNRLTGNRIGVVLRRTRDMTVEGNRISDNCGGVFVVGDEGVPRAGALEVRANVVTGNNRYCAPNPRLDFIQGTGILLTGTEDTRVVGNTVGDNSGSSPMSGGIVLYRSLVGAPNARATVTGNLLWNNGPADLADRDTGAGNVFSANTCRVSQPAGHC</sequence>
<comment type="caution">
    <text evidence="3">The sequence shown here is derived from an EMBL/GenBank/DDBJ whole genome shotgun (WGS) entry which is preliminary data.</text>
</comment>
<dbReference type="Pfam" id="PF13229">
    <property type="entry name" value="Beta_helix"/>
    <property type="match status" value="1"/>
</dbReference>
<dbReference type="Proteomes" id="UP001596066">
    <property type="component" value="Unassembled WGS sequence"/>
</dbReference>
<evidence type="ECO:0000259" key="2">
    <source>
        <dbReference type="Pfam" id="PF13229"/>
    </source>
</evidence>
<proteinExistence type="predicted"/>
<reference evidence="4" key="1">
    <citation type="journal article" date="2019" name="Int. J. Syst. Evol. Microbiol.">
        <title>The Global Catalogue of Microorganisms (GCM) 10K type strain sequencing project: providing services to taxonomists for standard genome sequencing and annotation.</title>
        <authorList>
            <consortium name="The Broad Institute Genomics Platform"/>
            <consortium name="The Broad Institute Genome Sequencing Center for Infectious Disease"/>
            <person name="Wu L."/>
            <person name="Ma J."/>
        </authorList>
    </citation>
    <scope>NUCLEOTIDE SEQUENCE [LARGE SCALE GENOMIC DNA]</scope>
    <source>
        <strain evidence="4">CGMCC 4.1622</strain>
    </source>
</reference>
<evidence type="ECO:0000313" key="4">
    <source>
        <dbReference type="Proteomes" id="UP001596066"/>
    </source>
</evidence>
<dbReference type="SMART" id="SM00710">
    <property type="entry name" value="PbH1"/>
    <property type="match status" value="7"/>
</dbReference>
<evidence type="ECO:0000256" key="1">
    <source>
        <dbReference type="SAM" id="SignalP"/>
    </source>
</evidence>
<protein>
    <submittedName>
        <fullName evidence="3">Nitrous oxide reductase family maturation protein NosD</fullName>
    </submittedName>
</protein>
<dbReference type="EMBL" id="JBHSOC010000034">
    <property type="protein sequence ID" value="MFC5643569.1"/>
    <property type="molecule type" value="Genomic_DNA"/>
</dbReference>
<dbReference type="RefSeq" id="WP_346140773.1">
    <property type="nucleotide sequence ID" value="NZ_BAAAUA010000002.1"/>
</dbReference>
<feature type="chain" id="PRO_5047540242" evidence="1">
    <location>
        <begin position="27"/>
        <end position="354"/>
    </location>
</feature>
<dbReference type="Gene3D" id="2.160.20.10">
    <property type="entry name" value="Single-stranded right-handed beta-helix, Pectin lyase-like"/>
    <property type="match status" value="1"/>
</dbReference>
<accession>A0ABW0VFP2</accession>
<evidence type="ECO:0000313" key="3">
    <source>
        <dbReference type="EMBL" id="MFC5643569.1"/>
    </source>
</evidence>
<dbReference type="SUPFAM" id="SSF51126">
    <property type="entry name" value="Pectin lyase-like"/>
    <property type="match status" value="1"/>
</dbReference>
<keyword evidence="4" id="KW-1185">Reference proteome</keyword>
<organism evidence="3 4">
    <name type="scientific">Kitasatospora cinereorecta</name>
    <dbReference type="NCBI Taxonomy" id="285560"/>
    <lineage>
        <taxon>Bacteria</taxon>
        <taxon>Bacillati</taxon>
        <taxon>Actinomycetota</taxon>
        <taxon>Actinomycetes</taxon>
        <taxon>Kitasatosporales</taxon>
        <taxon>Streptomycetaceae</taxon>
        <taxon>Kitasatospora</taxon>
    </lineage>
</organism>
<dbReference type="InterPro" id="IPR011050">
    <property type="entry name" value="Pectin_lyase_fold/virulence"/>
</dbReference>
<keyword evidence="1" id="KW-0732">Signal</keyword>